<dbReference type="NCBIfam" id="NF001138">
    <property type="entry name" value="PRK00143.1"/>
    <property type="match status" value="1"/>
</dbReference>
<keyword evidence="4 11" id="KW-0819">tRNA processing</keyword>
<dbReference type="Pfam" id="PF03054">
    <property type="entry name" value="tRNA_Me_trans"/>
    <property type="match status" value="1"/>
</dbReference>
<dbReference type="GO" id="GO:0000049">
    <property type="term" value="F:tRNA binding"/>
    <property type="evidence" value="ECO:0007669"/>
    <property type="project" value="UniProtKB-KW"/>
</dbReference>
<feature type="binding site" evidence="11">
    <location>
        <position position="45"/>
    </location>
    <ligand>
        <name>ATP</name>
        <dbReference type="ChEBI" id="CHEBI:30616"/>
    </ligand>
</feature>
<comment type="caution">
    <text evidence="11">Lacks conserved residue(s) required for the propagation of feature annotation.</text>
</comment>
<keyword evidence="15" id="KW-1185">Reference proteome</keyword>
<dbReference type="HAMAP" id="MF_00144">
    <property type="entry name" value="tRNA_thiouridyl_MnmA"/>
    <property type="match status" value="1"/>
</dbReference>
<dbReference type="RefSeq" id="WP_271012876.1">
    <property type="nucleotide sequence ID" value="NZ_JAQIFT010000057.1"/>
</dbReference>
<evidence type="ECO:0000256" key="10">
    <source>
        <dbReference type="ARBA" id="ARBA00056575"/>
    </source>
</evidence>
<name>A0AA42J1Z3_9FIRM</name>
<dbReference type="Pfam" id="PF20258">
    <property type="entry name" value="tRNA_Me_trans_C"/>
    <property type="match status" value="1"/>
</dbReference>
<evidence type="ECO:0000256" key="5">
    <source>
        <dbReference type="ARBA" id="ARBA00022741"/>
    </source>
</evidence>
<evidence type="ECO:0000256" key="2">
    <source>
        <dbReference type="ARBA" id="ARBA00022555"/>
    </source>
</evidence>
<dbReference type="GO" id="GO:0005524">
    <property type="term" value="F:ATP binding"/>
    <property type="evidence" value="ECO:0007669"/>
    <property type="project" value="UniProtKB-KW"/>
</dbReference>
<dbReference type="NCBIfam" id="TIGR00420">
    <property type="entry name" value="trmU"/>
    <property type="match status" value="1"/>
</dbReference>
<keyword evidence="7 11" id="KW-0694">RNA-binding</keyword>
<protein>
    <recommendedName>
        <fullName evidence="11">tRNA-specific 2-thiouridylase MnmA</fullName>
        <ecNumber evidence="11">2.8.1.13</ecNumber>
    </recommendedName>
</protein>
<organism evidence="14 15">
    <name type="scientific">Holtiella tumoricola</name>
    <dbReference type="NCBI Taxonomy" id="3018743"/>
    <lineage>
        <taxon>Bacteria</taxon>
        <taxon>Bacillati</taxon>
        <taxon>Bacillota</taxon>
        <taxon>Clostridia</taxon>
        <taxon>Lachnospirales</taxon>
        <taxon>Cellulosilyticaceae</taxon>
        <taxon>Holtiella</taxon>
    </lineage>
</organism>
<evidence type="ECO:0000259" key="13">
    <source>
        <dbReference type="Pfam" id="PF20259"/>
    </source>
</evidence>
<feature type="active site" description="Cysteine persulfide intermediate" evidence="11">
    <location>
        <position position="211"/>
    </location>
</feature>
<accession>A0AA42J1Z3</accession>
<dbReference type="Gene3D" id="3.40.50.620">
    <property type="entry name" value="HUPs"/>
    <property type="match status" value="1"/>
</dbReference>
<evidence type="ECO:0000256" key="11">
    <source>
        <dbReference type="HAMAP-Rule" id="MF_00144"/>
    </source>
</evidence>
<dbReference type="SUPFAM" id="SSF52402">
    <property type="entry name" value="Adenine nucleotide alpha hydrolases-like"/>
    <property type="match status" value="1"/>
</dbReference>
<dbReference type="Gene3D" id="2.40.30.10">
    <property type="entry name" value="Translation factors"/>
    <property type="match status" value="1"/>
</dbReference>
<comment type="function">
    <text evidence="10 11">Catalyzes the 2-thiolation of uridine at the wobble position (U34) of tRNA, leading to the formation of s(2)U34.</text>
</comment>
<evidence type="ECO:0000313" key="14">
    <source>
        <dbReference type="EMBL" id="MDA3732905.1"/>
    </source>
</evidence>
<dbReference type="GO" id="GO:0103016">
    <property type="term" value="F:tRNA-uridine 2-sulfurtransferase activity"/>
    <property type="evidence" value="ECO:0007669"/>
    <property type="project" value="UniProtKB-EC"/>
</dbReference>
<gene>
    <name evidence="11 14" type="primary">mnmA</name>
    <name evidence="14" type="ORF">PBV87_15620</name>
</gene>
<feature type="active site" description="Nucleophile" evidence="11">
    <location>
        <position position="113"/>
    </location>
</feature>
<dbReference type="AlphaFoldDB" id="A0AA42J1Z3"/>
<dbReference type="FunFam" id="3.40.50.620:FF:000115">
    <property type="entry name" value="tRNA-specific 2-thiouridylase MnmA"/>
    <property type="match status" value="1"/>
</dbReference>
<feature type="domain" description="tRNA-specific 2-thiouridylase MnmA-like C-terminal" evidence="12">
    <location>
        <begin position="293"/>
        <end position="366"/>
    </location>
</feature>
<dbReference type="InterPro" id="IPR046885">
    <property type="entry name" value="MnmA-like_C"/>
</dbReference>
<dbReference type="InterPro" id="IPR004506">
    <property type="entry name" value="MnmA-like"/>
</dbReference>
<dbReference type="PANTHER" id="PTHR11933">
    <property type="entry name" value="TRNA 5-METHYLAMINOMETHYL-2-THIOURIDYLATE -METHYLTRANSFERASE"/>
    <property type="match status" value="1"/>
</dbReference>
<evidence type="ECO:0000256" key="8">
    <source>
        <dbReference type="ARBA" id="ARBA00023157"/>
    </source>
</evidence>
<dbReference type="GO" id="GO:0002143">
    <property type="term" value="P:tRNA wobble position uridine thiolation"/>
    <property type="evidence" value="ECO:0007669"/>
    <property type="project" value="TreeGrafter"/>
</dbReference>
<feature type="domain" description="tRNA-specific 2-thiouridylase MnmA-like central" evidence="13">
    <location>
        <begin position="229"/>
        <end position="284"/>
    </location>
</feature>
<evidence type="ECO:0000313" key="15">
    <source>
        <dbReference type="Proteomes" id="UP001169242"/>
    </source>
</evidence>
<reference evidence="14" key="1">
    <citation type="journal article" date="2023" name="Int. J. Syst. Evol. Microbiol.">
        <title>&lt;i&gt;Holtiella tumoricola&lt;/i&gt; gen. nov. sp. nov., isolated from a human clinical sample.</title>
        <authorList>
            <person name="Allen-Vercoe E."/>
            <person name="Daigneault M.C."/>
            <person name="Vancuren S.J."/>
            <person name="Cochrane K."/>
            <person name="O'Neal L.L."/>
            <person name="Sankaranarayanan K."/>
            <person name="Lawson P.A."/>
        </authorList>
    </citation>
    <scope>NUCLEOTIDE SEQUENCE</scope>
    <source>
        <strain evidence="14">CC70A</strain>
    </source>
</reference>
<dbReference type="InterPro" id="IPR014729">
    <property type="entry name" value="Rossmann-like_a/b/a_fold"/>
</dbReference>
<evidence type="ECO:0000256" key="9">
    <source>
        <dbReference type="ARBA" id="ARBA00051542"/>
    </source>
</evidence>
<dbReference type="InterPro" id="IPR046884">
    <property type="entry name" value="MnmA-like_central"/>
</dbReference>
<feature type="site" description="Interaction with tRNA" evidence="11">
    <location>
        <position position="138"/>
    </location>
</feature>
<feature type="binding site" evidence="11">
    <location>
        <begin position="19"/>
        <end position="26"/>
    </location>
    <ligand>
        <name>ATP</name>
        <dbReference type="ChEBI" id="CHEBI:30616"/>
    </ligand>
</feature>
<comment type="similarity">
    <text evidence="11">Belongs to the MnmA/TRMU family.</text>
</comment>
<dbReference type="Gene3D" id="2.30.30.280">
    <property type="entry name" value="Adenine nucleotide alpha hydrolases-like domains"/>
    <property type="match status" value="1"/>
</dbReference>
<proteinExistence type="inferred from homology"/>
<evidence type="ECO:0000259" key="12">
    <source>
        <dbReference type="Pfam" id="PF20258"/>
    </source>
</evidence>
<evidence type="ECO:0000256" key="6">
    <source>
        <dbReference type="ARBA" id="ARBA00022840"/>
    </source>
</evidence>
<dbReference type="FunFam" id="2.40.30.10:FF:000023">
    <property type="entry name" value="tRNA-specific 2-thiouridylase MnmA"/>
    <property type="match status" value="1"/>
</dbReference>
<keyword evidence="3 11" id="KW-0808">Transferase</keyword>
<feature type="region of interest" description="Interaction with tRNA" evidence="11">
    <location>
        <begin position="161"/>
        <end position="163"/>
    </location>
</feature>
<comment type="subcellular location">
    <subcellularLocation>
        <location evidence="11">Cytoplasm</location>
    </subcellularLocation>
</comment>
<keyword evidence="8" id="KW-1015">Disulfide bond</keyword>
<keyword evidence="5 11" id="KW-0547">Nucleotide-binding</keyword>
<dbReference type="Pfam" id="PF20259">
    <property type="entry name" value="tRNA_Me_trans_M"/>
    <property type="match status" value="1"/>
</dbReference>
<evidence type="ECO:0000256" key="7">
    <source>
        <dbReference type="ARBA" id="ARBA00022884"/>
    </source>
</evidence>
<keyword evidence="1 11" id="KW-0963">Cytoplasm</keyword>
<feature type="binding site" evidence="11">
    <location>
        <position position="137"/>
    </location>
    <ligand>
        <name>ATP</name>
        <dbReference type="ChEBI" id="CHEBI:30616"/>
    </ligand>
</feature>
<evidence type="ECO:0000256" key="1">
    <source>
        <dbReference type="ARBA" id="ARBA00022490"/>
    </source>
</evidence>
<dbReference type="PANTHER" id="PTHR11933:SF5">
    <property type="entry name" value="MITOCHONDRIAL TRNA-SPECIFIC 2-THIOURIDYLASE 1"/>
    <property type="match status" value="1"/>
</dbReference>
<dbReference type="Proteomes" id="UP001169242">
    <property type="component" value="Unassembled WGS sequence"/>
</dbReference>
<evidence type="ECO:0000256" key="4">
    <source>
        <dbReference type="ARBA" id="ARBA00022694"/>
    </source>
</evidence>
<sequence>MMKKMKLAMPNSKGKVVVGMSGGVDSSVTAYLLQQQGYEVIGMTMQIWQKDAPEDNDGGCCGLSAVDDARRVCQKLDIPHYVINFRDDFKKHVIDYFIDEYEQGHTPNPCIACNRYVKWESMLHKALQIGADYIATGHYARVIQDEQTGRFMLKFSKTMAKDQTYALYNLTQHQLEHTLMPLGDYTKDEIRAIAKEIGLAVATKPDSQEICFVPDDDYAGYIERETGKKQQKGKFITKDGKVLGEHKGIIHYTIGQRKGLGISYGKPLFVSKIDPVNNTVVVGDNEDLFTCEVYANKLNFMPFEKLEGPLEVAAKIRYSHAPQPCTIEMVDEETLKCTFKEPQRAITPGQALVIYDGDIVVGGGTIIK</sequence>
<comment type="catalytic activity">
    <reaction evidence="9 11">
        <text>S-sulfanyl-L-cysteinyl-[protein] + uridine(34) in tRNA + AH2 + ATP = 2-thiouridine(34) in tRNA + L-cysteinyl-[protein] + A + AMP + diphosphate + H(+)</text>
        <dbReference type="Rhea" id="RHEA:47032"/>
        <dbReference type="Rhea" id="RHEA-COMP:10131"/>
        <dbReference type="Rhea" id="RHEA-COMP:11726"/>
        <dbReference type="Rhea" id="RHEA-COMP:11727"/>
        <dbReference type="Rhea" id="RHEA-COMP:11728"/>
        <dbReference type="ChEBI" id="CHEBI:13193"/>
        <dbReference type="ChEBI" id="CHEBI:15378"/>
        <dbReference type="ChEBI" id="CHEBI:17499"/>
        <dbReference type="ChEBI" id="CHEBI:29950"/>
        <dbReference type="ChEBI" id="CHEBI:30616"/>
        <dbReference type="ChEBI" id="CHEBI:33019"/>
        <dbReference type="ChEBI" id="CHEBI:61963"/>
        <dbReference type="ChEBI" id="CHEBI:65315"/>
        <dbReference type="ChEBI" id="CHEBI:87170"/>
        <dbReference type="ChEBI" id="CHEBI:456215"/>
        <dbReference type="EC" id="2.8.1.13"/>
    </reaction>
</comment>
<dbReference type="EC" id="2.8.1.13" evidence="11"/>
<dbReference type="CDD" id="cd01998">
    <property type="entry name" value="MnmA_TRMU-like"/>
    <property type="match status" value="1"/>
</dbReference>
<keyword evidence="6 11" id="KW-0067">ATP-binding</keyword>
<keyword evidence="2 11" id="KW-0820">tRNA-binding</keyword>
<evidence type="ECO:0000256" key="3">
    <source>
        <dbReference type="ARBA" id="ARBA00022679"/>
    </source>
</evidence>
<dbReference type="GO" id="GO:0005737">
    <property type="term" value="C:cytoplasm"/>
    <property type="evidence" value="ECO:0007669"/>
    <property type="project" value="UniProtKB-SubCell"/>
</dbReference>
<dbReference type="InterPro" id="IPR023382">
    <property type="entry name" value="MnmA-like_central_sf"/>
</dbReference>
<dbReference type="FunFam" id="2.30.30.280:FF:000001">
    <property type="entry name" value="tRNA-specific 2-thiouridylase MnmA"/>
    <property type="match status" value="1"/>
</dbReference>
<dbReference type="EMBL" id="JAQIFT010000057">
    <property type="protein sequence ID" value="MDA3732905.1"/>
    <property type="molecule type" value="Genomic_DNA"/>
</dbReference>
<feature type="region of interest" description="Interaction with tRNA" evidence="11">
    <location>
        <begin position="317"/>
        <end position="318"/>
    </location>
</feature>
<feature type="site" description="Interaction with tRNA" evidence="11">
    <location>
        <position position="350"/>
    </location>
</feature>
<comment type="caution">
    <text evidence="14">The sequence shown here is derived from an EMBL/GenBank/DDBJ whole genome shotgun (WGS) entry which is preliminary data.</text>
</comment>